<dbReference type="InterPro" id="IPR032710">
    <property type="entry name" value="NTF2-like_dom_sf"/>
</dbReference>
<name>A0ABW3MCX1_9PSEU</name>
<dbReference type="InterPro" id="IPR037401">
    <property type="entry name" value="SnoaL-like"/>
</dbReference>
<evidence type="ECO:0000313" key="3">
    <source>
        <dbReference type="Proteomes" id="UP001597045"/>
    </source>
</evidence>
<dbReference type="Pfam" id="PF12680">
    <property type="entry name" value="SnoaL_2"/>
    <property type="match status" value="1"/>
</dbReference>
<dbReference type="SUPFAM" id="SSF54427">
    <property type="entry name" value="NTF2-like"/>
    <property type="match status" value="1"/>
</dbReference>
<protein>
    <submittedName>
        <fullName evidence="2">Nuclear transport factor 2 family protein</fullName>
    </submittedName>
</protein>
<keyword evidence="3" id="KW-1185">Reference proteome</keyword>
<accession>A0ABW3MCX1</accession>
<evidence type="ECO:0000313" key="2">
    <source>
        <dbReference type="EMBL" id="MFD1047094.1"/>
    </source>
</evidence>
<comment type="caution">
    <text evidence="2">The sequence shown here is derived from an EMBL/GenBank/DDBJ whole genome shotgun (WGS) entry which is preliminary data.</text>
</comment>
<dbReference type="Gene3D" id="3.10.450.50">
    <property type="match status" value="1"/>
</dbReference>
<proteinExistence type="predicted"/>
<dbReference type="Proteomes" id="UP001597045">
    <property type="component" value="Unassembled WGS sequence"/>
</dbReference>
<organism evidence="2 3">
    <name type="scientific">Kibdelosporangium lantanae</name>
    <dbReference type="NCBI Taxonomy" id="1497396"/>
    <lineage>
        <taxon>Bacteria</taxon>
        <taxon>Bacillati</taxon>
        <taxon>Actinomycetota</taxon>
        <taxon>Actinomycetes</taxon>
        <taxon>Pseudonocardiales</taxon>
        <taxon>Pseudonocardiaceae</taxon>
        <taxon>Kibdelosporangium</taxon>
    </lineage>
</organism>
<reference evidence="3" key="1">
    <citation type="journal article" date="2019" name="Int. J. Syst. Evol. Microbiol.">
        <title>The Global Catalogue of Microorganisms (GCM) 10K type strain sequencing project: providing services to taxonomists for standard genome sequencing and annotation.</title>
        <authorList>
            <consortium name="The Broad Institute Genomics Platform"/>
            <consortium name="The Broad Institute Genome Sequencing Center for Infectious Disease"/>
            <person name="Wu L."/>
            <person name="Ma J."/>
        </authorList>
    </citation>
    <scope>NUCLEOTIDE SEQUENCE [LARGE SCALE GENOMIC DNA]</scope>
    <source>
        <strain evidence="3">JCM 31486</strain>
    </source>
</reference>
<dbReference type="EMBL" id="JBHTIS010000924">
    <property type="protein sequence ID" value="MFD1047094.1"/>
    <property type="molecule type" value="Genomic_DNA"/>
</dbReference>
<sequence>MNPREVFARMSEEWVGEGPGVWADDVVIESPFARPGHPTRMEGLAEFMKVAIPGRAAMPVTFDRCEVIHTHDTTDPDTIVVEYDLYATHNVTGQQHSARFIGVLTARDGKVARWREYQNTAAIDAALAGQW</sequence>
<gene>
    <name evidence="2" type="ORF">ACFQ1S_16830</name>
</gene>
<feature type="domain" description="SnoaL-like" evidence="1">
    <location>
        <begin position="20"/>
        <end position="114"/>
    </location>
</feature>
<evidence type="ECO:0000259" key="1">
    <source>
        <dbReference type="Pfam" id="PF12680"/>
    </source>
</evidence>